<dbReference type="SUPFAM" id="SSF51197">
    <property type="entry name" value="Clavaminate synthase-like"/>
    <property type="match status" value="1"/>
</dbReference>
<feature type="domain" description="Fe2OG dioxygenase" evidence="6">
    <location>
        <begin position="198"/>
        <end position="304"/>
    </location>
</feature>
<dbReference type="Proteomes" id="UP000230069">
    <property type="component" value="Unassembled WGS sequence"/>
</dbReference>
<dbReference type="PANTHER" id="PTHR10209:SF546">
    <property type="entry name" value="1-AMINOCYCLOPROPANE-1-CARBOXYLATE OXIDASE HOMOLOG 4-LIKE"/>
    <property type="match status" value="1"/>
</dbReference>
<dbReference type="InterPro" id="IPR027443">
    <property type="entry name" value="IPNS-like_sf"/>
</dbReference>
<accession>A0A2G5CA93</accession>
<dbReference type="GO" id="GO:0051213">
    <property type="term" value="F:dioxygenase activity"/>
    <property type="evidence" value="ECO:0007669"/>
    <property type="project" value="UniProtKB-ARBA"/>
</dbReference>
<dbReference type="GO" id="GO:0046872">
    <property type="term" value="F:metal ion binding"/>
    <property type="evidence" value="ECO:0007669"/>
    <property type="project" value="UniProtKB-KW"/>
</dbReference>
<evidence type="ECO:0000313" key="7">
    <source>
        <dbReference type="EMBL" id="PIA28189.1"/>
    </source>
</evidence>
<dbReference type="InParanoid" id="A0A2G5CA93"/>
<reference evidence="7 8" key="1">
    <citation type="submission" date="2017-09" db="EMBL/GenBank/DDBJ databases">
        <title>WGS assembly of Aquilegia coerulea Goldsmith.</title>
        <authorList>
            <person name="Hodges S."/>
            <person name="Kramer E."/>
            <person name="Nordborg M."/>
            <person name="Tomkins J."/>
            <person name="Borevitz J."/>
            <person name="Derieg N."/>
            <person name="Yan J."/>
            <person name="Mihaltcheva S."/>
            <person name="Hayes R.D."/>
            <person name="Rokhsar D."/>
        </authorList>
    </citation>
    <scope>NUCLEOTIDE SEQUENCE [LARGE SCALE GENOMIC DNA]</scope>
    <source>
        <strain evidence="8">cv. Goldsmith</strain>
    </source>
</reference>
<proteinExistence type="inferred from homology"/>
<keyword evidence="8" id="KW-1185">Reference proteome</keyword>
<dbReference type="InterPro" id="IPR044861">
    <property type="entry name" value="IPNS-like_FE2OG_OXY"/>
</dbReference>
<dbReference type="Gene3D" id="2.60.120.330">
    <property type="entry name" value="B-lactam Antibiotic, Isopenicillin N Synthase, Chain"/>
    <property type="match status" value="1"/>
</dbReference>
<keyword evidence="2 5" id="KW-0479">Metal-binding</keyword>
<evidence type="ECO:0000259" key="6">
    <source>
        <dbReference type="PROSITE" id="PS51471"/>
    </source>
</evidence>
<dbReference type="AlphaFoldDB" id="A0A2G5CA93"/>
<keyword evidence="3 5" id="KW-0560">Oxidoreductase</keyword>
<dbReference type="InterPro" id="IPR026992">
    <property type="entry name" value="DIOX_N"/>
</dbReference>
<name>A0A2G5CA93_AQUCA</name>
<evidence type="ECO:0000256" key="5">
    <source>
        <dbReference type="RuleBase" id="RU003682"/>
    </source>
</evidence>
<protein>
    <recommendedName>
        <fullName evidence="6">Fe2OG dioxygenase domain-containing protein</fullName>
    </recommendedName>
</protein>
<evidence type="ECO:0000256" key="4">
    <source>
        <dbReference type="ARBA" id="ARBA00023004"/>
    </source>
</evidence>
<evidence type="ECO:0000256" key="3">
    <source>
        <dbReference type="ARBA" id="ARBA00023002"/>
    </source>
</evidence>
<dbReference type="EMBL" id="KZ305089">
    <property type="protein sequence ID" value="PIA28189.1"/>
    <property type="molecule type" value="Genomic_DNA"/>
</dbReference>
<dbReference type="OrthoDB" id="288590at2759"/>
<dbReference type="FunFam" id="2.60.120.330:FF:000005">
    <property type="entry name" value="1-aminocyclopropane-1-carboxylate oxidase homolog 1"/>
    <property type="match status" value="1"/>
</dbReference>
<dbReference type="Pfam" id="PF03171">
    <property type="entry name" value="2OG-FeII_Oxy"/>
    <property type="match status" value="1"/>
</dbReference>
<dbReference type="PANTHER" id="PTHR10209">
    <property type="entry name" value="OXIDOREDUCTASE, 2OG-FE II OXYGENASE FAMILY PROTEIN"/>
    <property type="match status" value="1"/>
</dbReference>
<keyword evidence="4 5" id="KW-0408">Iron</keyword>
<comment type="similarity">
    <text evidence="1 5">Belongs to the iron/ascorbate-dependent oxidoreductase family.</text>
</comment>
<sequence>MAVVGAPLEMESEWVKEVKEYDESKLGVKGLLDLGVSSIPRIFIHPPEDLVDLKPSSKSFDIPVIDLSINDRAKVVHQIKEAFSTWGFFQVINHGIPIQVIEETIKAFKAFHEEPMKDQYVWDEKVSYYSNFNIFWSKAVNWKDSLRVFTSPNPPEIETIPSACRKELMAWDEYMKRLCETLMELMCEGLGVNSNRLKELSCLEMRKFVCHYYPYCPQPDLTMGLPTHTDRGVLTLLLQNEMSGLQVKYDDEWVEVKPIHGAIIVNVGDLLQIFSNDQFQSVEHRVLANPCKEPRISAATIFNPGKRGESDYYGPFPEMLSQENPACYRDFIIPEILKQGQTDDSSSKAIVDLFKLKENAK</sequence>
<organism evidence="7 8">
    <name type="scientific">Aquilegia coerulea</name>
    <name type="common">Rocky mountain columbine</name>
    <dbReference type="NCBI Taxonomy" id="218851"/>
    <lineage>
        <taxon>Eukaryota</taxon>
        <taxon>Viridiplantae</taxon>
        <taxon>Streptophyta</taxon>
        <taxon>Embryophyta</taxon>
        <taxon>Tracheophyta</taxon>
        <taxon>Spermatophyta</taxon>
        <taxon>Magnoliopsida</taxon>
        <taxon>Ranunculales</taxon>
        <taxon>Ranunculaceae</taxon>
        <taxon>Thalictroideae</taxon>
        <taxon>Aquilegia</taxon>
    </lineage>
</organism>
<dbReference type="PROSITE" id="PS51471">
    <property type="entry name" value="FE2OG_OXY"/>
    <property type="match status" value="1"/>
</dbReference>
<gene>
    <name evidence="7" type="ORF">AQUCO_07200083v1</name>
</gene>
<evidence type="ECO:0000256" key="2">
    <source>
        <dbReference type="ARBA" id="ARBA00022723"/>
    </source>
</evidence>
<evidence type="ECO:0000313" key="8">
    <source>
        <dbReference type="Proteomes" id="UP000230069"/>
    </source>
</evidence>
<dbReference type="InterPro" id="IPR005123">
    <property type="entry name" value="Oxoglu/Fe-dep_dioxygenase_dom"/>
</dbReference>
<evidence type="ECO:0000256" key="1">
    <source>
        <dbReference type="ARBA" id="ARBA00008056"/>
    </source>
</evidence>
<dbReference type="Pfam" id="PF14226">
    <property type="entry name" value="DIOX_N"/>
    <property type="match status" value="1"/>
</dbReference>